<comment type="caution">
    <text evidence="4">The sequence shown here is derived from an EMBL/GenBank/DDBJ whole genome shotgun (WGS) entry which is preliminary data.</text>
</comment>
<feature type="compositionally biased region" description="Polar residues" evidence="1">
    <location>
        <begin position="62"/>
        <end position="74"/>
    </location>
</feature>
<organism evidence="4 5">
    <name type="scientific">Wickerhamomyces ciferrii (strain ATCC 14091 / BCRC 22168 / CBS 111 / JCM 3599 / NBRC 0793 / NRRL Y-1031 F-60-10)</name>
    <name type="common">Yeast</name>
    <name type="synonym">Pichia ciferrii</name>
    <dbReference type="NCBI Taxonomy" id="1206466"/>
    <lineage>
        <taxon>Eukaryota</taxon>
        <taxon>Fungi</taxon>
        <taxon>Dikarya</taxon>
        <taxon>Ascomycota</taxon>
        <taxon>Saccharomycotina</taxon>
        <taxon>Saccharomycetes</taxon>
        <taxon>Phaffomycetales</taxon>
        <taxon>Wickerhamomycetaceae</taxon>
        <taxon>Wickerhamomyces</taxon>
    </lineage>
</organism>
<dbReference type="InParanoid" id="K0K9H1"/>
<feature type="compositionally biased region" description="Polar residues" evidence="1">
    <location>
        <begin position="1"/>
        <end position="11"/>
    </location>
</feature>
<dbReference type="HOGENOM" id="CLU_020178_1_0_1"/>
<feature type="transmembrane region" description="Helical" evidence="2">
    <location>
        <begin position="428"/>
        <end position="449"/>
    </location>
</feature>
<name>K0K9H1_WICCF</name>
<dbReference type="PANTHER" id="PTHR34814:SF1">
    <property type="entry name" value="NITROSOGUANIDINE RESISTANCE PROTEIN SNG1"/>
    <property type="match status" value="1"/>
</dbReference>
<keyword evidence="2" id="KW-1133">Transmembrane helix</keyword>
<feature type="compositionally biased region" description="Acidic residues" evidence="1">
    <location>
        <begin position="40"/>
        <end position="55"/>
    </location>
</feature>
<evidence type="ECO:0000313" key="4">
    <source>
        <dbReference type="EMBL" id="CCH41560.1"/>
    </source>
</evidence>
<dbReference type="GO" id="GO:0016020">
    <property type="term" value="C:membrane"/>
    <property type="evidence" value="ECO:0007669"/>
    <property type="project" value="TreeGrafter"/>
</dbReference>
<keyword evidence="2" id="KW-0812">Transmembrane</keyword>
<reference evidence="4 5" key="1">
    <citation type="journal article" date="2012" name="Eukaryot. Cell">
        <title>Draft genome sequence of Wickerhamomyces ciferrii NRRL Y-1031 F-60-10.</title>
        <authorList>
            <person name="Schneider J."/>
            <person name="Andrea H."/>
            <person name="Blom J."/>
            <person name="Jaenicke S."/>
            <person name="Ruckert C."/>
            <person name="Schorsch C."/>
            <person name="Szczepanowski R."/>
            <person name="Farwick M."/>
            <person name="Goesmann A."/>
            <person name="Puhler A."/>
            <person name="Schaffer S."/>
            <person name="Tauch A."/>
            <person name="Kohler T."/>
            <person name="Brinkrolf K."/>
        </authorList>
    </citation>
    <scope>NUCLEOTIDE SEQUENCE [LARGE SCALE GENOMIC DNA]</scope>
    <source>
        <strain evidence="5">ATCC 14091 / BCRC 22168 / CBS 111 / JCM 3599 / NBRC 0793 / NRRL Y-1031 F-60-10</strain>
    </source>
</reference>
<feature type="transmembrane region" description="Helical" evidence="2">
    <location>
        <begin position="373"/>
        <end position="396"/>
    </location>
</feature>
<keyword evidence="2" id="KW-0472">Membrane</keyword>
<feature type="transmembrane region" description="Helical" evidence="2">
    <location>
        <begin position="330"/>
        <end position="352"/>
    </location>
</feature>
<evidence type="ECO:0000259" key="3">
    <source>
        <dbReference type="Pfam" id="PF12051"/>
    </source>
</evidence>
<proteinExistence type="predicted"/>
<feature type="region of interest" description="Disordered" evidence="1">
    <location>
        <begin position="1"/>
        <end position="105"/>
    </location>
</feature>
<dbReference type="Proteomes" id="UP000009328">
    <property type="component" value="Unassembled WGS sequence"/>
</dbReference>
<feature type="compositionally biased region" description="Low complexity" evidence="1">
    <location>
        <begin position="75"/>
        <end position="87"/>
    </location>
</feature>
<accession>K0K9H1</accession>
<gene>
    <name evidence="4" type="ORF">BN7_1101</name>
</gene>
<keyword evidence="5" id="KW-1185">Reference proteome</keyword>
<sequence length="536" mass="60740">MSSNNQEQVQEFPSDEQIGNKLYGMDQLSQSYSRSHYESGDEEAQIGINEESDTDNLEKSSEVASGQQHKSAGIQNGSTNSSNQNQGGTPGAGAGGPPGPKQKVHLFHPSISHLRKRIGMDFLKTWFVLGCLIISMFSMYWGALYNRQAHLKNLTSLVIIEDTEVDGIPAYIGETITELIQNKPFNQQATFHIYQGDDIYQKFERGSNITQEVITQVHHRKYWSAIHIYPNATYNQYQSYANAEEVQQEHPVVQVVYESGRDITNMKPFVVTPLENLELAFQEKFAEVSSQLISRLSSNEKTNLISKPELISTLPKFQQLDYRPYTDNTLLAPMQVGLIYLIIVSFFLFSFFAETHKILLPHVKLPQYLLYRFFGNQISYFVLALFISTVSAIFQIDFTKAFGKAGFVIYWFTNYLTLSAVGGANENMAMLIFTYNPPFVSFWLVSWVIMNVSPSFSPMALTNHFYRFGYMMPVHASNEIFKVLFLDIWKGQLGLYYGILVIWIVLNSILSPLILKHVGGVMAKRAQAAAAAQQQK</sequence>
<feature type="domain" description="DUF3533" evidence="3">
    <location>
        <begin position="127"/>
        <end position="508"/>
    </location>
</feature>
<dbReference type="AlphaFoldDB" id="K0K9H1"/>
<feature type="transmembrane region" description="Helical" evidence="2">
    <location>
        <begin position="494"/>
        <end position="515"/>
    </location>
</feature>
<protein>
    <submittedName>
        <fullName evidence="4">Nitrosoguanidine resistance protein SNG1</fullName>
    </submittedName>
</protein>
<evidence type="ECO:0000256" key="2">
    <source>
        <dbReference type="SAM" id="Phobius"/>
    </source>
</evidence>
<dbReference type="eggNOG" id="ENOG502QUA0">
    <property type="taxonomic scope" value="Eukaryota"/>
</dbReference>
<feature type="transmembrane region" description="Helical" evidence="2">
    <location>
        <begin position="402"/>
        <end position="421"/>
    </location>
</feature>
<dbReference type="EMBL" id="CAIF01000025">
    <property type="protein sequence ID" value="CCH41560.1"/>
    <property type="molecule type" value="Genomic_DNA"/>
</dbReference>
<evidence type="ECO:0000256" key="1">
    <source>
        <dbReference type="SAM" id="MobiDB-lite"/>
    </source>
</evidence>
<dbReference type="PANTHER" id="PTHR34814">
    <property type="entry name" value="NITROSOGUANIDINE RESISTANCE PROTEIN SNG1"/>
    <property type="match status" value="1"/>
</dbReference>
<evidence type="ECO:0000313" key="5">
    <source>
        <dbReference type="Proteomes" id="UP000009328"/>
    </source>
</evidence>
<dbReference type="InterPro" id="IPR053001">
    <property type="entry name" value="MNNG_permease-like"/>
</dbReference>
<dbReference type="InterPro" id="IPR022703">
    <property type="entry name" value="DUF3533"/>
</dbReference>
<dbReference type="Pfam" id="PF12051">
    <property type="entry name" value="DUF3533"/>
    <property type="match status" value="1"/>
</dbReference>
<feature type="transmembrane region" description="Helical" evidence="2">
    <location>
        <begin position="122"/>
        <end position="143"/>
    </location>
</feature>
<dbReference type="FunCoup" id="K0K9H1">
    <property type="interactions" value="46"/>
</dbReference>
<dbReference type="STRING" id="1206466.K0K9H1"/>